<evidence type="ECO:0008006" key="3">
    <source>
        <dbReference type="Google" id="ProtNLM"/>
    </source>
</evidence>
<dbReference type="OrthoDB" id="3174539at2759"/>
<sequence length="571" mass="63758">MDPSTCATHRGLLISEITGNIVGWLRATGRKKYLASLARTCKAFQEESTPALWEHLDSLSPLLQLLPPDAWSLLPDENVKFPFTITHPQNLDWTRFDHYAEYVRHFEWRGPQRTRWDIPGPRDISSKALSALATYRPTGQPLMPKLHTLFWEEHDPELAFHPNLFLPPTILRLQLFSEVLNPSKVTPLLAEVGAACGNLTHLRMSVYDGKMPWTDADYDAFARILRGMPKLEALEGYSDLSVSCVEALAALPKLATLELHTEDMNMDALATSAVSGARAGQWFNALRCLRLGALYMDGNTTTFLAAIRSQGLQELKFLIEYEPETHALKKRLRTLARSPYRHSLNIFDFFTTSPFQVDGAEVPLDLEHALQPLYAFPHIRLLTIRSRSFLAGASRALHDIANAWPELESLVLASYKKDPVEAVAGCITLEDLVQLTRRCPRLRDLQLHLNAEVVPDATTLARLMPEPSQSPLGLGGCMVVHNAPIVDPGQVADFLARLFPALESVIYMGADLYYEDGKSDPSTFLAKWWRVKRLLGEKNKALKKAASGSSSSGRPSTAAVLQTPYLRASSW</sequence>
<dbReference type="Proteomes" id="UP000184267">
    <property type="component" value="Unassembled WGS sequence"/>
</dbReference>
<dbReference type="STRING" id="154538.A0A1M2VAE7"/>
<dbReference type="Gene3D" id="3.80.10.10">
    <property type="entry name" value="Ribonuclease Inhibitor"/>
    <property type="match status" value="1"/>
</dbReference>
<reference evidence="1 2" key="1">
    <citation type="submission" date="2016-10" db="EMBL/GenBank/DDBJ databases">
        <title>Genome sequence of the basidiomycete white-rot fungus Trametes pubescens.</title>
        <authorList>
            <person name="Makela M.R."/>
            <person name="Granchi Z."/>
            <person name="Peng M."/>
            <person name="De Vries R.P."/>
            <person name="Grigoriev I."/>
            <person name="Riley R."/>
            <person name="Hilden K."/>
        </authorList>
    </citation>
    <scope>NUCLEOTIDE SEQUENCE [LARGE SCALE GENOMIC DNA]</scope>
    <source>
        <strain evidence="1 2">FBCC735</strain>
    </source>
</reference>
<comment type="caution">
    <text evidence="1">The sequence shown here is derived from an EMBL/GenBank/DDBJ whole genome shotgun (WGS) entry which is preliminary data.</text>
</comment>
<gene>
    <name evidence="1" type="ORF">TRAPUB_4767</name>
</gene>
<evidence type="ECO:0000313" key="1">
    <source>
        <dbReference type="EMBL" id="OJT04497.1"/>
    </source>
</evidence>
<organism evidence="1 2">
    <name type="scientific">Trametes pubescens</name>
    <name type="common">White-rot fungus</name>
    <dbReference type="NCBI Taxonomy" id="154538"/>
    <lineage>
        <taxon>Eukaryota</taxon>
        <taxon>Fungi</taxon>
        <taxon>Dikarya</taxon>
        <taxon>Basidiomycota</taxon>
        <taxon>Agaricomycotina</taxon>
        <taxon>Agaricomycetes</taxon>
        <taxon>Polyporales</taxon>
        <taxon>Polyporaceae</taxon>
        <taxon>Trametes</taxon>
    </lineage>
</organism>
<dbReference type="EMBL" id="MNAD01001539">
    <property type="protein sequence ID" value="OJT04497.1"/>
    <property type="molecule type" value="Genomic_DNA"/>
</dbReference>
<dbReference type="OMA" id="IANAWPE"/>
<dbReference type="AlphaFoldDB" id="A0A1M2VAE7"/>
<protein>
    <recommendedName>
        <fullName evidence="3">F-box domain-containing protein</fullName>
    </recommendedName>
</protein>
<dbReference type="InterPro" id="IPR032675">
    <property type="entry name" value="LRR_dom_sf"/>
</dbReference>
<proteinExistence type="predicted"/>
<name>A0A1M2VAE7_TRAPU</name>
<dbReference type="SUPFAM" id="SSF52047">
    <property type="entry name" value="RNI-like"/>
    <property type="match status" value="1"/>
</dbReference>
<evidence type="ECO:0000313" key="2">
    <source>
        <dbReference type="Proteomes" id="UP000184267"/>
    </source>
</evidence>
<accession>A0A1M2VAE7</accession>
<keyword evidence="2" id="KW-1185">Reference proteome</keyword>